<evidence type="ECO:0000313" key="9">
    <source>
        <dbReference type="EnsemblPlants" id="TraesCS6B02G133200.1"/>
    </source>
</evidence>
<feature type="transmembrane region" description="Helical" evidence="8">
    <location>
        <begin position="138"/>
        <end position="165"/>
    </location>
</feature>
<reference evidence="9" key="1">
    <citation type="submission" date="2018-08" db="EMBL/GenBank/DDBJ databases">
        <authorList>
            <person name="Rossello M."/>
        </authorList>
    </citation>
    <scope>NUCLEOTIDE SEQUENCE [LARGE SCALE GENOMIC DNA]</scope>
    <source>
        <strain evidence="9">cv. Chinese Spring</strain>
    </source>
</reference>
<protein>
    <submittedName>
        <fullName evidence="9">Uncharacterized protein</fullName>
    </submittedName>
</protein>
<evidence type="ECO:0000256" key="8">
    <source>
        <dbReference type="SAM" id="Phobius"/>
    </source>
</evidence>
<comment type="subcellular location">
    <subcellularLocation>
        <location evidence="1">Endomembrane system</location>
        <topology evidence="1">Multi-pass membrane protein</topology>
    </subcellularLocation>
</comment>
<dbReference type="Pfam" id="PF06749">
    <property type="entry name" value="DUF1218"/>
    <property type="match status" value="1"/>
</dbReference>
<keyword evidence="2 8" id="KW-0812">Transmembrane</keyword>
<evidence type="ECO:0000256" key="7">
    <source>
        <dbReference type="SAM" id="MobiDB-lite"/>
    </source>
</evidence>
<dbReference type="AlphaFoldDB" id="A0A3B6PJU4"/>
<keyword evidence="10" id="KW-1185">Reference proteome</keyword>
<sequence>MGKKAAAVICGTASFLGLLAAILGFVGESTNSESFAGYDGVRCVYRSTAARGCGVAATLFLLAAQVLLTAATGCCGCCRPETRKIPSETKRVFAVAMSILSWILMFIAEVLFFIGAMWNTAGERKPAEDTSAGEECYVLPTGVFATASALSLIVVGFGIGSYFLLGASAPPREQQPEIALGQPPPYFQAQPQPQPHGGYPAGATWQTRV</sequence>
<feature type="region of interest" description="Disordered" evidence="7">
    <location>
        <begin position="174"/>
        <end position="209"/>
    </location>
</feature>
<evidence type="ECO:0000313" key="10">
    <source>
        <dbReference type="Proteomes" id="UP000019116"/>
    </source>
</evidence>
<comment type="similarity">
    <text evidence="6">Belongs to the DESIGUAL family.</text>
</comment>
<dbReference type="Gramene" id="TraesROB_scaffold_122733_01G000100.1">
    <property type="protein sequence ID" value="TraesROB_scaffold_122733_01G000100.1"/>
    <property type="gene ID" value="TraesROB_scaffold_122733_01G000100"/>
</dbReference>
<feature type="transmembrane region" description="Helical" evidence="8">
    <location>
        <begin position="48"/>
        <end position="71"/>
    </location>
</feature>
<dbReference type="InterPro" id="IPR052222">
    <property type="entry name" value="DESIGUAL"/>
</dbReference>
<name>A0A3B6PJU4_WHEAT</name>
<evidence type="ECO:0000256" key="3">
    <source>
        <dbReference type="ARBA" id="ARBA00022729"/>
    </source>
</evidence>
<dbReference type="InterPro" id="IPR009606">
    <property type="entry name" value="DEAL/Modifying_wall_lignin1/2"/>
</dbReference>
<dbReference type="Gramene" id="TraesCS6B02G133200.1">
    <property type="protein sequence ID" value="TraesCS6B02G133200.1"/>
    <property type="gene ID" value="TraesCS6B02G133200"/>
</dbReference>
<dbReference type="OrthoDB" id="675987at2759"/>
<dbReference type="GO" id="GO:0012505">
    <property type="term" value="C:endomembrane system"/>
    <property type="evidence" value="ECO:0007669"/>
    <property type="project" value="UniProtKB-SubCell"/>
</dbReference>
<organism evidence="9">
    <name type="scientific">Triticum aestivum</name>
    <name type="common">Wheat</name>
    <dbReference type="NCBI Taxonomy" id="4565"/>
    <lineage>
        <taxon>Eukaryota</taxon>
        <taxon>Viridiplantae</taxon>
        <taxon>Streptophyta</taxon>
        <taxon>Embryophyta</taxon>
        <taxon>Tracheophyta</taxon>
        <taxon>Spermatophyta</taxon>
        <taxon>Magnoliopsida</taxon>
        <taxon>Liliopsida</taxon>
        <taxon>Poales</taxon>
        <taxon>Poaceae</taxon>
        <taxon>BOP clade</taxon>
        <taxon>Pooideae</taxon>
        <taxon>Triticodae</taxon>
        <taxon>Triticeae</taxon>
        <taxon>Triticinae</taxon>
        <taxon>Triticum</taxon>
    </lineage>
</organism>
<accession>A0A3B6PJU4</accession>
<dbReference type="PANTHER" id="PTHR31769">
    <property type="entry name" value="OS07G0462200 PROTEIN-RELATED"/>
    <property type="match status" value="1"/>
</dbReference>
<dbReference type="Gramene" id="TraesCS6B03G0334400.1">
    <property type="protein sequence ID" value="TraesCS6B03G0334400.1.CDS"/>
    <property type="gene ID" value="TraesCS6B03G0334400"/>
</dbReference>
<evidence type="ECO:0000256" key="2">
    <source>
        <dbReference type="ARBA" id="ARBA00022692"/>
    </source>
</evidence>
<evidence type="ECO:0000256" key="6">
    <source>
        <dbReference type="ARBA" id="ARBA00029467"/>
    </source>
</evidence>
<reference evidence="9" key="2">
    <citation type="submission" date="2018-10" db="UniProtKB">
        <authorList>
            <consortium name="EnsemblPlants"/>
        </authorList>
    </citation>
    <scope>IDENTIFICATION</scope>
</reference>
<dbReference type="Proteomes" id="UP000019116">
    <property type="component" value="Chromosome 6B"/>
</dbReference>
<keyword evidence="3" id="KW-0732">Signal</keyword>
<dbReference type="EnsemblPlants" id="TraesCS6B02G133200.1">
    <property type="protein sequence ID" value="TraesCS6B02G133200.1"/>
    <property type="gene ID" value="TraesCS6B02G133200"/>
</dbReference>
<keyword evidence="5 8" id="KW-0472">Membrane</keyword>
<evidence type="ECO:0000256" key="4">
    <source>
        <dbReference type="ARBA" id="ARBA00022989"/>
    </source>
</evidence>
<evidence type="ECO:0000256" key="5">
    <source>
        <dbReference type="ARBA" id="ARBA00023136"/>
    </source>
</evidence>
<evidence type="ECO:0000256" key="1">
    <source>
        <dbReference type="ARBA" id="ARBA00004127"/>
    </source>
</evidence>
<feature type="transmembrane region" description="Helical" evidence="8">
    <location>
        <begin position="92"/>
        <end position="118"/>
    </location>
</feature>
<dbReference type="Gramene" id="TraesPARA_EIv1.0_2028790.1">
    <property type="protein sequence ID" value="TraesPARA_EIv1.0_2028790.1.CDS"/>
    <property type="gene ID" value="TraesPARA_EIv1.0_2028790"/>
</dbReference>
<keyword evidence="4 8" id="KW-1133">Transmembrane helix</keyword>
<proteinExistence type="inferred from homology"/>